<feature type="transmembrane region" description="Helical" evidence="6">
    <location>
        <begin position="15"/>
        <end position="40"/>
    </location>
</feature>
<evidence type="ECO:0000256" key="2">
    <source>
        <dbReference type="ARBA" id="ARBA00022475"/>
    </source>
</evidence>
<reference evidence="7" key="1">
    <citation type="submission" date="2020-04" db="EMBL/GenBank/DDBJ databases">
        <authorList>
            <person name="Zhang T."/>
        </authorList>
    </citation>
    <scope>NUCLEOTIDE SEQUENCE</scope>
    <source>
        <strain evidence="7">HKST-UBA02</strain>
    </source>
</reference>
<keyword evidence="4 6" id="KW-1133">Transmembrane helix</keyword>
<protein>
    <submittedName>
        <fullName evidence="7">ABC transporter permease</fullName>
    </submittedName>
</protein>
<evidence type="ECO:0000256" key="4">
    <source>
        <dbReference type="ARBA" id="ARBA00022989"/>
    </source>
</evidence>
<keyword evidence="2" id="KW-1003">Cell membrane</keyword>
<evidence type="ECO:0000256" key="3">
    <source>
        <dbReference type="ARBA" id="ARBA00022692"/>
    </source>
</evidence>
<dbReference type="PANTHER" id="PTHR32196">
    <property type="entry name" value="ABC TRANSPORTER PERMEASE PROTEIN YPHD-RELATED-RELATED"/>
    <property type="match status" value="1"/>
</dbReference>
<evidence type="ECO:0000256" key="1">
    <source>
        <dbReference type="ARBA" id="ARBA00004651"/>
    </source>
</evidence>
<feature type="transmembrane region" description="Helical" evidence="6">
    <location>
        <begin position="333"/>
        <end position="352"/>
    </location>
</feature>
<dbReference type="Proteomes" id="UP000739538">
    <property type="component" value="Unassembled WGS sequence"/>
</dbReference>
<sequence length="357" mass="37799">MRRAPSARGLLGQNLVPLLFAALCIAGIVAARDAIALEILAGDIVTRLGRNLFLVLSLIVPVVAGMGLNFGIVIGAMCGQVGLILVENAGWSGLGALGAAMLFSIPLSLVFGGLTGRLLNRAKGKEMITGMILAFFANGVYQMIFLLLTGPVIPLHNQKILLDDGIGLANTIDLAGTAGKLDHLLRISFLGGRIQFPLATFLLIALLCLGLRWYLRTRSGQQLRTVGQDMHVAEISGIGVDRVRMRAILISTVLGGIGQILWLTSTGMGTMNTYSSHEQVGPYAIAAILVGGATVTHATIWHAILGTLLFHTLFVVAPLAGQAVFGAVQIGEYFREFVAYAVIGVTLALHAWKSRRG</sequence>
<proteinExistence type="predicted"/>
<name>A0A956NAS9_UNCEI</name>
<evidence type="ECO:0000313" key="8">
    <source>
        <dbReference type="Proteomes" id="UP000739538"/>
    </source>
</evidence>
<dbReference type="AlphaFoldDB" id="A0A956NAS9"/>
<dbReference type="InterPro" id="IPR001851">
    <property type="entry name" value="ABC_transp_permease"/>
</dbReference>
<feature type="transmembrane region" description="Helical" evidence="6">
    <location>
        <begin position="308"/>
        <end position="327"/>
    </location>
</feature>
<feature type="transmembrane region" description="Helical" evidence="6">
    <location>
        <begin position="91"/>
        <end position="115"/>
    </location>
</feature>
<evidence type="ECO:0000256" key="5">
    <source>
        <dbReference type="ARBA" id="ARBA00023136"/>
    </source>
</evidence>
<organism evidence="7 8">
    <name type="scientific">Eiseniibacteriota bacterium</name>
    <dbReference type="NCBI Taxonomy" id="2212470"/>
    <lineage>
        <taxon>Bacteria</taxon>
        <taxon>Candidatus Eiseniibacteriota</taxon>
    </lineage>
</organism>
<evidence type="ECO:0000313" key="7">
    <source>
        <dbReference type="EMBL" id="MCA9755488.1"/>
    </source>
</evidence>
<dbReference type="GO" id="GO:0005886">
    <property type="term" value="C:plasma membrane"/>
    <property type="evidence" value="ECO:0007669"/>
    <property type="project" value="UniProtKB-SubCell"/>
</dbReference>
<gene>
    <name evidence="7" type="ORF">KDA27_06780</name>
</gene>
<reference evidence="7" key="2">
    <citation type="journal article" date="2021" name="Microbiome">
        <title>Successional dynamics and alternative stable states in a saline activated sludge microbial community over 9 years.</title>
        <authorList>
            <person name="Wang Y."/>
            <person name="Ye J."/>
            <person name="Ju F."/>
            <person name="Liu L."/>
            <person name="Boyd J.A."/>
            <person name="Deng Y."/>
            <person name="Parks D.H."/>
            <person name="Jiang X."/>
            <person name="Yin X."/>
            <person name="Woodcroft B.J."/>
            <person name="Tyson G.W."/>
            <person name="Hugenholtz P."/>
            <person name="Polz M.F."/>
            <person name="Zhang T."/>
        </authorList>
    </citation>
    <scope>NUCLEOTIDE SEQUENCE</scope>
    <source>
        <strain evidence="7">HKST-UBA02</strain>
    </source>
</reference>
<keyword evidence="5 6" id="KW-0472">Membrane</keyword>
<accession>A0A956NAS9</accession>
<feature type="transmembrane region" description="Helical" evidence="6">
    <location>
        <begin position="52"/>
        <end position="85"/>
    </location>
</feature>
<keyword evidence="3 6" id="KW-0812">Transmembrane</keyword>
<feature type="transmembrane region" description="Helical" evidence="6">
    <location>
        <begin position="245"/>
        <end position="263"/>
    </location>
</feature>
<dbReference type="GO" id="GO:0022857">
    <property type="term" value="F:transmembrane transporter activity"/>
    <property type="evidence" value="ECO:0007669"/>
    <property type="project" value="InterPro"/>
</dbReference>
<dbReference type="PANTHER" id="PTHR32196:SF15">
    <property type="entry name" value="SUGAR ABC TRANSPORTER PERMEASE PROTEIN"/>
    <property type="match status" value="1"/>
</dbReference>
<feature type="transmembrane region" description="Helical" evidence="6">
    <location>
        <begin position="283"/>
        <end position="301"/>
    </location>
</feature>
<dbReference type="EMBL" id="JAGQHS010000023">
    <property type="protein sequence ID" value="MCA9755488.1"/>
    <property type="molecule type" value="Genomic_DNA"/>
</dbReference>
<feature type="transmembrane region" description="Helical" evidence="6">
    <location>
        <begin position="127"/>
        <end position="148"/>
    </location>
</feature>
<feature type="transmembrane region" description="Helical" evidence="6">
    <location>
        <begin position="194"/>
        <end position="215"/>
    </location>
</feature>
<comment type="subcellular location">
    <subcellularLocation>
        <location evidence="1">Cell membrane</location>
        <topology evidence="1">Multi-pass membrane protein</topology>
    </subcellularLocation>
</comment>
<comment type="caution">
    <text evidence="7">The sequence shown here is derived from an EMBL/GenBank/DDBJ whole genome shotgun (WGS) entry which is preliminary data.</text>
</comment>
<dbReference type="Pfam" id="PF02653">
    <property type="entry name" value="BPD_transp_2"/>
    <property type="match status" value="1"/>
</dbReference>
<evidence type="ECO:0000256" key="6">
    <source>
        <dbReference type="SAM" id="Phobius"/>
    </source>
</evidence>